<feature type="transmembrane region" description="Helical" evidence="6">
    <location>
        <begin position="383"/>
        <end position="404"/>
    </location>
</feature>
<feature type="transmembrane region" description="Helical" evidence="6">
    <location>
        <begin position="265"/>
        <end position="290"/>
    </location>
</feature>
<evidence type="ECO:0008006" key="9">
    <source>
        <dbReference type="Google" id="ProtNLM"/>
    </source>
</evidence>
<accession>G3AI99</accession>
<dbReference type="STRING" id="619300.G3AI99"/>
<keyword evidence="3 6" id="KW-0812">Transmembrane</keyword>
<feature type="transmembrane region" description="Helical" evidence="6">
    <location>
        <begin position="416"/>
        <end position="435"/>
    </location>
</feature>
<dbReference type="GO" id="GO:0016020">
    <property type="term" value="C:membrane"/>
    <property type="evidence" value="ECO:0007669"/>
    <property type="project" value="UniProtKB-SubCell"/>
</dbReference>
<dbReference type="NCBIfam" id="TIGR00797">
    <property type="entry name" value="matE"/>
    <property type="match status" value="1"/>
</dbReference>
<dbReference type="OMA" id="VKFCLYQ"/>
<protein>
    <recommendedName>
        <fullName evidence="9">MATE efflux family protein</fullName>
    </recommendedName>
</protein>
<dbReference type="RefSeq" id="XP_007373252.1">
    <property type="nucleotide sequence ID" value="XM_007373190.1"/>
</dbReference>
<keyword evidence="4 6" id="KW-1133">Transmembrane helix</keyword>
<dbReference type="EMBL" id="GL996500">
    <property type="protein sequence ID" value="EGW33668.1"/>
    <property type="molecule type" value="Genomic_DNA"/>
</dbReference>
<comment type="similarity">
    <text evidence="2">Belongs to the multi antimicrobial extrusion (MATE) (TC 2.A.66.1) family.</text>
</comment>
<feature type="transmembrane region" description="Helical" evidence="6">
    <location>
        <begin position="222"/>
        <end position="244"/>
    </location>
</feature>
<feature type="transmembrane region" description="Helical" evidence="6">
    <location>
        <begin position="343"/>
        <end position="363"/>
    </location>
</feature>
<evidence type="ECO:0000313" key="8">
    <source>
        <dbReference type="Proteomes" id="UP000000709"/>
    </source>
</evidence>
<dbReference type="eggNOG" id="KOG1347">
    <property type="taxonomic scope" value="Eukaryota"/>
</dbReference>
<evidence type="ECO:0000256" key="5">
    <source>
        <dbReference type="ARBA" id="ARBA00023136"/>
    </source>
</evidence>
<feature type="transmembrane region" description="Helical" evidence="6">
    <location>
        <begin position="75"/>
        <end position="96"/>
    </location>
</feature>
<dbReference type="GO" id="GO:1990961">
    <property type="term" value="P:xenobiotic detoxification by transmembrane export across the plasma membrane"/>
    <property type="evidence" value="ECO:0007669"/>
    <property type="project" value="InterPro"/>
</dbReference>
<evidence type="ECO:0000256" key="1">
    <source>
        <dbReference type="ARBA" id="ARBA00004141"/>
    </source>
</evidence>
<evidence type="ECO:0000256" key="2">
    <source>
        <dbReference type="ARBA" id="ARBA00010199"/>
    </source>
</evidence>
<dbReference type="KEGG" id="spaa:SPAPADRAFT_59037"/>
<keyword evidence="8" id="KW-1185">Reference proteome</keyword>
<feature type="transmembrane region" description="Helical" evidence="6">
    <location>
        <begin position="310"/>
        <end position="331"/>
    </location>
</feature>
<organism evidence="8">
    <name type="scientific">Spathaspora passalidarum (strain NRRL Y-27907 / 11-Y1)</name>
    <dbReference type="NCBI Taxonomy" id="619300"/>
    <lineage>
        <taxon>Eukaryota</taxon>
        <taxon>Fungi</taxon>
        <taxon>Dikarya</taxon>
        <taxon>Ascomycota</taxon>
        <taxon>Saccharomycotina</taxon>
        <taxon>Pichiomycetes</taxon>
        <taxon>Debaryomycetaceae</taxon>
        <taxon>Spathaspora</taxon>
    </lineage>
</organism>
<feature type="transmembrane region" description="Helical" evidence="6">
    <location>
        <begin position="116"/>
        <end position="139"/>
    </location>
</feature>
<keyword evidence="5 6" id="KW-0472">Membrane</keyword>
<dbReference type="Proteomes" id="UP000000709">
    <property type="component" value="Unassembled WGS sequence"/>
</dbReference>
<feature type="transmembrane region" description="Helical" evidence="6">
    <location>
        <begin position="187"/>
        <end position="210"/>
    </location>
</feature>
<dbReference type="CDD" id="cd13132">
    <property type="entry name" value="MATE_eukaryotic"/>
    <property type="match status" value="1"/>
</dbReference>
<proteinExistence type="inferred from homology"/>
<gene>
    <name evidence="7" type="ORF">SPAPADRAFT_59037</name>
</gene>
<dbReference type="Pfam" id="PF01554">
    <property type="entry name" value="MatE"/>
    <property type="match status" value="2"/>
</dbReference>
<dbReference type="InParanoid" id="G3AI99"/>
<reference evidence="7 8" key="1">
    <citation type="journal article" date="2011" name="Proc. Natl. Acad. Sci. U.S.A.">
        <title>Comparative genomics of xylose-fermenting fungi for enhanced biofuel production.</title>
        <authorList>
            <person name="Wohlbach D.J."/>
            <person name="Kuo A."/>
            <person name="Sato T.K."/>
            <person name="Potts K.M."/>
            <person name="Salamov A.A."/>
            <person name="LaButti K.M."/>
            <person name="Sun H."/>
            <person name="Clum A."/>
            <person name="Pangilinan J.L."/>
            <person name="Lindquist E.A."/>
            <person name="Lucas S."/>
            <person name="Lapidus A."/>
            <person name="Jin M."/>
            <person name="Gunawan C."/>
            <person name="Balan V."/>
            <person name="Dale B.E."/>
            <person name="Jeffries T.W."/>
            <person name="Zinkel R."/>
            <person name="Barry K.W."/>
            <person name="Grigoriev I.V."/>
            <person name="Gasch A.P."/>
        </authorList>
    </citation>
    <scope>NUCLEOTIDE SEQUENCE [LARGE SCALE GENOMIC DNA]</scope>
    <source>
        <strain evidence="8">NRRL Y-27907 / 11-Y1</strain>
    </source>
</reference>
<evidence type="ECO:0000256" key="6">
    <source>
        <dbReference type="SAM" id="Phobius"/>
    </source>
</evidence>
<feature type="transmembrane region" description="Helical" evidence="6">
    <location>
        <begin position="47"/>
        <end position="68"/>
    </location>
</feature>
<dbReference type="GeneID" id="18872735"/>
<dbReference type="AlphaFoldDB" id="G3AI99"/>
<dbReference type="GO" id="GO:0042910">
    <property type="term" value="F:xenobiotic transmembrane transporter activity"/>
    <property type="evidence" value="ECO:0007669"/>
    <property type="project" value="InterPro"/>
</dbReference>
<dbReference type="InterPro" id="IPR045069">
    <property type="entry name" value="MATE_euk"/>
</dbReference>
<dbReference type="InterPro" id="IPR002528">
    <property type="entry name" value="MATE_fam"/>
</dbReference>
<evidence type="ECO:0000256" key="4">
    <source>
        <dbReference type="ARBA" id="ARBA00022989"/>
    </source>
</evidence>
<dbReference type="HOGENOM" id="CLU_012893_1_2_1"/>
<dbReference type="OrthoDB" id="2126698at2759"/>
<evidence type="ECO:0000256" key="3">
    <source>
        <dbReference type="ARBA" id="ARBA00022692"/>
    </source>
</evidence>
<comment type="subcellular location">
    <subcellularLocation>
        <location evidence="1">Membrane</location>
        <topology evidence="1">Multi-pass membrane protein</topology>
    </subcellularLocation>
</comment>
<dbReference type="PANTHER" id="PTHR11206">
    <property type="entry name" value="MULTIDRUG RESISTANCE PROTEIN"/>
    <property type="match status" value="1"/>
</dbReference>
<dbReference type="GO" id="GO:0015297">
    <property type="term" value="F:antiporter activity"/>
    <property type="evidence" value="ECO:0007669"/>
    <property type="project" value="InterPro"/>
</dbReference>
<sequence length="482" mass="52607">MNLNTEETLLTQNAEYQHYDAILPDEEAEKVTITSVSELKRISISSIPLVLTFTLQYFLSITSMYAAGRLGAKELAACSLALCTFNITGLAVYQGMASSLDTFCSQAFGSGNIKMVGVYFQRCSVIILTISVPLVILWFNSGAILKTMVPDAELAEMAETFLKIHAIGAPGLILFETGKRFLTAQNIFNAGSYILVMIIPINLILNWLLVWHPTYGLGYNGIALAIVITYWLIDFFMLAYVVFIDGKQCWGGFDLRKAFTNWKPMLSLAIPGVIMVIAEFLAFEVLTILAARFGTESLAAQSIASNVASLAFQLPFAIAVALSTNIGNYVGQKNVAAAKCNSNLFAILASCTGTINFAIMFFGRHTIGKLFTNDEKVLTITTTLLILTAINQFGDSLVVIGSGVLRGQGRQRIGSILNMISYYLVALPVGFYLAFNCHLDLNGLWLGLITGVAFLSISTFIAVYLSNWPQIIEKSHGMHDSI</sequence>
<feature type="transmembrane region" description="Helical" evidence="6">
    <location>
        <begin position="441"/>
        <end position="465"/>
    </location>
</feature>
<evidence type="ECO:0000313" key="7">
    <source>
        <dbReference type="EMBL" id="EGW33668.1"/>
    </source>
</evidence>
<name>G3AI99_SPAPN</name>